<dbReference type="Pfam" id="PF08389">
    <property type="entry name" value="Xpo1"/>
    <property type="match status" value="1"/>
</dbReference>
<dbReference type="InterPro" id="IPR014877">
    <property type="entry name" value="XPO1_C_dom"/>
</dbReference>
<dbReference type="Proteomes" id="UP000829685">
    <property type="component" value="Unassembled WGS sequence"/>
</dbReference>
<dbReference type="InterPro" id="IPR041235">
    <property type="entry name" value="Exp1_repeat_2"/>
</dbReference>
<dbReference type="PROSITE" id="PS50166">
    <property type="entry name" value="IMPORTIN_B_NT"/>
    <property type="match status" value="1"/>
</dbReference>
<evidence type="ECO:0000256" key="1">
    <source>
        <dbReference type="ARBA" id="ARBA00004123"/>
    </source>
</evidence>
<dbReference type="InterPro" id="IPR016024">
    <property type="entry name" value="ARM-type_fold"/>
</dbReference>
<keyword evidence="5" id="KW-0653">Protein transport</keyword>
<keyword evidence="6" id="KW-0539">Nucleus</keyword>
<dbReference type="Pfam" id="PF18784">
    <property type="entry name" value="CRM1_repeat_2"/>
    <property type="match status" value="1"/>
</dbReference>
<dbReference type="SMART" id="SM01102">
    <property type="entry name" value="CRM1_C"/>
    <property type="match status" value="1"/>
</dbReference>
<evidence type="ECO:0000256" key="6">
    <source>
        <dbReference type="ARBA" id="ARBA00023242"/>
    </source>
</evidence>
<dbReference type="AlphaFoldDB" id="A0A9P9WLY4"/>
<dbReference type="Gene3D" id="1.25.10.10">
    <property type="entry name" value="Leucine-rich Repeat Variant"/>
    <property type="match status" value="1"/>
</dbReference>
<keyword evidence="3" id="KW-0813">Transport</keyword>
<keyword evidence="4" id="KW-0819">tRNA processing</keyword>
<dbReference type="GO" id="GO:0005737">
    <property type="term" value="C:cytoplasm"/>
    <property type="evidence" value="ECO:0007669"/>
    <property type="project" value="TreeGrafter"/>
</dbReference>
<comment type="subcellular location">
    <subcellularLocation>
        <location evidence="1">Nucleus</location>
    </subcellularLocation>
</comment>
<dbReference type="PANTHER" id="PTHR11223">
    <property type="entry name" value="EXPORTIN 1/5"/>
    <property type="match status" value="1"/>
</dbReference>
<dbReference type="GO" id="GO:0005634">
    <property type="term" value="C:nucleus"/>
    <property type="evidence" value="ECO:0007669"/>
    <property type="project" value="UniProtKB-SubCell"/>
</dbReference>
<dbReference type="GO" id="GO:0000055">
    <property type="term" value="P:ribosomal large subunit export from nucleus"/>
    <property type="evidence" value="ECO:0007669"/>
    <property type="project" value="TreeGrafter"/>
</dbReference>
<feature type="compositionally biased region" description="Basic and acidic residues" evidence="8">
    <location>
        <begin position="1054"/>
        <end position="1063"/>
    </location>
</feature>
<comment type="function">
    <text evidence="7">tRNA nucleus export receptor which facilitates tRNA translocation across the nuclear pore complex. Involved in pre-tRNA splicing, probably by affecting the interaction of pre-tRNA with splicing endonuclease.</text>
</comment>
<feature type="region of interest" description="Disordered" evidence="8">
    <location>
        <begin position="1054"/>
        <end position="1081"/>
    </location>
</feature>
<comment type="caution">
    <text evidence="10">The sequence shown here is derived from an EMBL/GenBank/DDBJ whole genome shotgun (WGS) entry which is preliminary data.</text>
</comment>
<dbReference type="Pfam" id="PF18787">
    <property type="entry name" value="CRM1_repeat_3"/>
    <property type="match status" value="1"/>
</dbReference>
<keyword evidence="11" id="KW-1185">Reference proteome</keyword>
<feature type="domain" description="Importin N-terminal" evidence="9">
    <location>
        <begin position="26"/>
        <end position="92"/>
    </location>
</feature>
<evidence type="ECO:0000259" key="9">
    <source>
        <dbReference type="PROSITE" id="PS50166"/>
    </source>
</evidence>
<evidence type="ECO:0000256" key="3">
    <source>
        <dbReference type="ARBA" id="ARBA00022448"/>
    </source>
</evidence>
<dbReference type="FunFam" id="1.25.10.10:FF:000490">
    <property type="entry name" value="CRM1p Major karyopherin"/>
    <property type="match status" value="1"/>
</dbReference>
<proteinExistence type="inferred from homology"/>
<evidence type="ECO:0000313" key="11">
    <source>
        <dbReference type="Proteomes" id="UP000829685"/>
    </source>
</evidence>
<name>A0A9P9WLY4_9PEZI</name>
<dbReference type="SMART" id="SM00913">
    <property type="entry name" value="IBN_N"/>
    <property type="match status" value="1"/>
</dbReference>
<dbReference type="InterPro" id="IPR041123">
    <property type="entry name" value="CRM1_repeat"/>
</dbReference>
<dbReference type="InterPro" id="IPR045065">
    <property type="entry name" value="XPO1/5"/>
</dbReference>
<evidence type="ECO:0000256" key="7">
    <source>
        <dbReference type="ARBA" id="ARBA00025147"/>
    </source>
</evidence>
<dbReference type="EMBL" id="JAFIMR010000015">
    <property type="protein sequence ID" value="KAI1869473.1"/>
    <property type="molecule type" value="Genomic_DNA"/>
</dbReference>
<dbReference type="PANTHER" id="PTHR11223:SF2">
    <property type="entry name" value="EXPORTIN-1"/>
    <property type="match status" value="1"/>
</dbReference>
<dbReference type="Pfam" id="PF18777">
    <property type="entry name" value="CRM1_repeat"/>
    <property type="match status" value="1"/>
</dbReference>
<evidence type="ECO:0000256" key="4">
    <source>
        <dbReference type="ARBA" id="ARBA00022694"/>
    </source>
</evidence>
<dbReference type="GO" id="GO:0000056">
    <property type="term" value="P:ribosomal small subunit export from nucleus"/>
    <property type="evidence" value="ECO:0007669"/>
    <property type="project" value="TreeGrafter"/>
</dbReference>
<dbReference type="GO" id="GO:0005049">
    <property type="term" value="F:nuclear export signal receptor activity"/>
    <property type="evidence" value="ECO:0007669"/>
    <property type="project" value="InterPro"/>
</dbReference>
<dbReference type="SUPFAM" id="SSF48371">
    <property type="entry name" value="ARM repeat"/>
    <property type="match status" value="1"/>
</dbReference>
<dbReference type="GO" id="GO:0008033">
    <property type="term" value="P:tRNA processing"/>
    <property type="evidence" value="ECO:0007669"/>
    <property type="project" value="UniProtKB-KW"/>
</dbReference>
<dbReference type="Pfam" id="PF08767">
    <property type="entry name" value="CRM1_C"/>
    <property type="match status" value="1"/>
</dbReference>
<dbReference type="InterPro" id="IPR040485">
    <property type="entry name" value="XPO1_repeat_3"/>
</dbReference>
<sequence>MPPSIEELDVTVQTFYEGRGEQQKAAQAALNQFKEDPDAWLLVDKILSDATYPQTKYLGLQVLDNVITTRWKVLPREQCQGIRNFVVNFIIQCSGSEESLKAQRTLLNKLNLVLISILKQEWPHNWPTFINEIISSCRTSLSICENNMIILRLLSEEVFDYSADQMTSAKTRNLKTTMCNEFSQIFQLCQEILTTANQASLVKATLETLLRFCNWIPLGYIFETPLIETLRSRFLDVPEFRNVTLQVFTEIGGLTTAAHGQPNAYTEQVVKMFCDVLTTIAGIIPLDLDLKSTYPQSNSKDQEFIQNLALFLCNFFGQHVGLIENLPNRDFLTHGHFYLIRISQIEDREIFKICLDYWLKLVQELYEEMQTAPMQSEMNPLLSLGSTGSTAGAPNPNLLSNIPLRMHKFKEVMSNLRVVMIEKMVRPEEVLVVENDEGEIVREFVKESDTVQLYKTIRECLVYLTHLDVVDMEQIMTDKLQRQVDNSEWSWHNCNVLCWAIGSISLAMNEETEKRFLVTVIKDLLGLTEMKRGKDNKAVVASNIMYIVGQYPRFLKAHWKFLKTVVNKLFEFMHESHEGVQDMACDTFIKIARQCRRHFVALQPSESEPFIEEIVRNLPRITCDLSPQQVHTFYEACGFMVSAQGNKHQQERLLGELMGAPNAAWDEIIRHATADPTILQDTETIKIIGNIMKTNVSACSSVGPYFGPQIGRIYLDMLQMYRATSQLISEAVARDGELAPRMPKVRGLRTIKKEILKLIETYVDKAEDLAAVRQQMVPQLLDSILVDYNRNVPGARDAEVLKAMSTIIQKLTNLMEDQVPIIMQNVFECTLEMINKDFSEFPEHRVEFFNLLRAINLHCFPALLKLDNRQFKFVIDACMWASKHDNRDVEGAGLNMCLELITNIAEKTDDATKNAFFQQFFITILQDVFFVLTDPDHKAGFKTQSMLLMKLLNYVIPADGSTPKIQGPIYTDQAPQGTSNRDFLVNFIGNLLRNAFPNLQIPQINVFIEGLFTLNNQYDKFRLNLRDFLISLKEFSGDNAELYVVEKEQEAHEKLTADHERRAKVGGLLKPSEIEAEDDEL</sequence>
<dbReference type="InterPro" id="IPR013598">
    <property type="entry name" value="Exportin-1/Importin-b-like"/>
</dbReference>
<dbReference type="OrthoDB" id="27218at2759"/>
<evidence type="ECO:0000256" key="2">
    <source>
        <dbReference type="ARBA" id="ARBA00009466"/>
    </source>
</evidence>
<evidence type="ECO:0000256" key="8">
    <source>
        <dbReference type="SAM" id="MobiDB-lite"/>
    </source>
</evidence>
<dbReference type="GO" id="GO:0031267">
    <property type="term" value="F:small GTPase binding"/>
    <property type="evidence" value="ECO:0007669"/>
    <property type="project" value="InterPro"/>
</dbReference>
<evidence type="ECO:0000256" key="5">
    <source>
        <dbReference type="ARBA" id="ARBA00022927"/>
    </source>
</evidence>
<accession>A0A9P9WLY4</accession>
<dbReference type="InterPro" id="IPR001494">
    <property type="entry name" value="Importin-beta_N"/>
</dbReference>
<comment type="similarity">
    <text evidence="2">Belongs to the exportin family.</text>
</comment>
<dbReference type="InterPro" id="IPR011989">
    <property type="entry name" value="ARM-like"/>
</dbReference>
<reference evidence="10" key="1">
    <citation type="submission" date="2021-03" db="EMBL/GenBank/DDBJ databases">
        <title>Revisited historic fungal species revealed as producer of novel bioactive compounds through whole genome sequencing and comparative genomics.</title>
        <authorList>
            <person name="Vignolle G.A."/>
            <person name="Hochenegger N."/>
            <person name="Mach R.L."/>
            <person name="Mach-Aigner A.R."/>
            <person name="Javad Rahimi M."/>
            <person name="Salim K.A."/>
            <person name="Chan C.M."/>
            <person name="Lim L.B.L."/>
            <person name="Cai F."/>
            <person name="Druzhinina I.S."/>
            <person name="U'Ren J.M."/>
            <person name="Derntl C."/>
        </authorList>
    </citation>
    <scope>NUCLEOTIDE SEQUENCE</scope>
    <source>
        <strain evidence="10">TUCIM 5799</strain>
    </source>
</reference>
<dbReference type="Pfam" id="PF03810">
    <property type="entry name" value="IBN_N"/>
    <property type="match status" value="1"/>
</dbReference>
<organism evidence="10 11">
    <name type="scientific">Neoarthrinium moseri</name>
    <dbReference type="NCBI Taxonomy" id="1658444"/>
    <lineage>
        <taxon>Eukaryota</taxon>
        <taxon>Fungi</taxon>
        <taxon>Dikarya</taxon>
        <taxon>Ascomycota</taxon>
        <taxon>Pezizomycotina</taxon>
        <taxon>Sordariomycetes</taxon>
        <taxon>Xylariomycetidae</taxon>
        <taxon>Amphisphaeriales</taxon>
        <taxon>Apiosporaceae</taxon>
        <taxon>Neoarthrinium</taxon>
    </lineage>
</organism>
<gene>
    <name evidence="10" type="ORF">JX265_006563</name>
</gene>
<dbReference type="GO" id="GO:0006611">
    <property type="term" value="P:protein export from nucleus"/>
    <property type="evidence" value="ECO:0007669"/>
    <property type="project" value="InterPro"/>
</dbReference>
<evidence type="ECO:0000313" key="10">
    <source>
        <dbReference type="EMBL" id="KAI1869473.1"/>
    </source>
</evidence>
<protein>
    <recommendedName>
        <fullName evidence="9">Importin N-terminal domain-containing protein</fullName>
    </recommendedName>
</protein>